<dbReference type="InterPro" id="IPR036390">
    <property type="entry name" value="WH_DNA-bd_sf"/>
</dbReference>
<protein>
    <submittedName>
        <fullName evidence="6">LysR family transcriptional regulator</fullName>
    </submittedName>
</protein>
<dbReference type="AlphaFoldDB" id="A0A011STY4"/>
<dbReference type="HOGENOM" id="CLU_039613_2_1_5"/>
<proteinExistence type="inferred from homology"/>
<evidence type="ECO:0000259" key="5">
    <source>
        <dbReference type="PROSITE" id="PS50931"/>
    </source>
</evidence>
<dbReference type="RefSeq" id="WP_035030681.1">
    <property type="nucleotide sequence ID" value="NZ_KK073901.1"/>
</dbReference>
<evidence type="ECO:0000313" key="6">
    <source>
        <dbReference type="EMBL" id="EXL02679.1"/>
    </source>
</evidence>
<dbReference type="Gene3D" id="3.40.190.290">
    <property type="match status" value="1"/>
</dbReference>
<dbReference type="EMBL" id="JENY01000029">
    <property type="protein sequence ID" value="EXL02679.1"/>
    <property type="molecule type" value="Genomic_DNA"/>
</dbReference>
<sequence length="313" mass="33840">MNAQGQDWDDLRIFLAVARAGSLSGAARSLGVTHSTVFRRVGAFEARLGARLFDRLAGGYALTPAGEEMRDSVLRIEEEITALALKVTGQDQRPSGMIRITTTDLLAVGVLPRHIAAFRTEWPGIEIEVVVADTVLDLTRREADVALRIGNPVQETLVGRRVGRLAFAVYKASGPGAGETDDPSDGEWIGYGSAHGPLSRSLGRWWPQMRQVYRTNSIIAAHSAARAGIGFAALPCVLADCDPELVRAASLPEDFMLDFWLLTHEDLRKTARVRIFLDFMTAALAADADLLEGRCPCKARPAKACPPPVLPSG</sequence>
<dbReference type="PROSITE" id="PS50931">
    <property type="entry name" value="HTH_LYSR"/>
    <property type="match status" value="1"/>
</dbReference>
<dbReference type="GO" id="GO:0006351">
    <property type="term" value="P:DNA-templated transcription"/>
    <property type="evidence" value="ECO:0007669"/>
    <property type="project" value="TreeGrafter"/>
</dbReference>
<dbReference type="GO" id="GO:0003700">
    <property type="term" value="F:DNA-binding transcription factor activity"/>
    <property type="evidence" value="ECO:0007669"/>
    <property type="project" value="InterPro"/>
</dbReference>
<dbReference type="PANTHER" id="PTHR30537">
    <property type="entry name" value="HTH-TYPE TRANSCRIPTIONAL REGULATOR"/>
    <property type="match status" value="1"/>
</dbReference>
<comment type="caution">
    <text evidence="6">The sequence shown here is derived from an EMBL/GenBank/DDBJ whole genome shotgun (WGS) entry which is preliminary data.</text>
</comment>
<dbReference type="InterPro" id="IPR036388">
    <property type="entry name" value="WH-like_DNA-bd_sf"/>
</dbReference>
<evidence type="ECO:0000256" key="1">
    <source>
        <dbReference type="ARBA" id="ARBA00009437"/>
    </source>
</evidence>
<dbReference type="Pfam" id="PF03466">
    <property type="entry name" value="LysR_substrate"/>
    <property type="match status" value="1"/>
</dbReference>
<accession>A0A011STY4</accession>
<keyword evidence="2" id="KW-0805">Transcription regulation</keyword>
<dbReference type="InterPro" id="IPR005119">
    <property type="entry name" value="LysR_subst-bd"/>
</dbReference>
<dbReference type="PATRIC" id="fig|69279.3.peg.3884"/>
<dbReference type="Pfam" id="PF00126">
    <property type="entry name" value="HTH_1"/>
    <property type="match status" value="1"/>
</dbReference>
<evidence type="ECO:0000256" key="4">
    <source>
        <dbReference type="ARBA" id="ARBA00023163"/>
    </source>
</evidence>
<evidence type="ECO:0000256" key="3">
    <source>
        <dbReference type="ARBA" id="ARBA00023125"/>
    </source>
</evidence>
<gene>
    <name evidence="6" type="ORF">BG36_13965</name>
</gene>
<feature type="domain" description="HTH lysR-type" evidence="5">
    <location>
        <begin position="6"/>
        <end position="63"/>
    </location>
</feature>
<dbReference type="GO" id="GO:0043565">
    <property type="term" value="F:sequence-specific DNA binding"/>
    <property type="evidence" value="ECO:0007669"/>
    <property type="project" value="TreeGrafter"/>
</dbReference>
<evidence type="ECO:0000256" key="2">
    <source>
        <dbReference type="ARBA" id="ARBA00023015"/>
    </source>
</evidence>
<keyword evidence="3" id="KW-0238">DNA-binding</keyword>
<name>A0A011STY4_9HYPH</name>
<dbReference type="Gene3D" id="1.10.10.10">
    <property type="entry name" value="Winged helix-like DNA-binding domain superfamily/Winged helix DNA-binding domain"/>
    <property type="match status" value="1"/>
</dbReference>
<keyword evidence="4" id="KW-0804">Transcription</keyword>
<dbReference type="STRING" id="69279.BG36_13965"/>
<organism evidence="6 7">
    <name type="scientific">Aquamicrobium defluvii</name>
    <dbReference type="NCBI Taxonomy" id="69279"/>
    <lineage>
        <taxon>Bacteria</taxon>
        <taxon>Pseudomonadati</taxon>
        <taxon>Pseudomonadota</taxon>
        <taxon>Alphaproteobacteria</taxon>
        <taxon>Hyphomicrobiales</taxon>
        <taxon>Phyllobacteriaceae</taxon>
        <taxon>Aquamicrobium</taxon>
    </lineage>
</organism>
<dbReference type="Proteomes" id="UP000019849">
    <property type="component" value="Unassembled WGS sequence"/>
</dbReference>
<dbReference type="PANTHER" id="PTHR30537:SF3">
    <property type="entry name" value="TRANSCRIPTIONAL REGULATORY PROTEIN"/>
    <property type="match status" value="1"/>
</dbReference>
<comment type="similarity">
    <text evidence="1">Belongs to the LysR transcriptional regulatory family.</text>
</comment>
<evidence type="ECO:0000313" key="7">
    <source>
        <dbReference type="Proteomes" id="UP000019849"/>
    </source>
</evidence>
<dbReference type="SUPFAM" id="SSF53850">
    <property type="entry name" value="Periplasmic binding protein-like II"/>
    <property type="match status" value="1"/>
</dbReference>
<reference evidence="6 7" key="1">
    <citation type="submission" date="2014-02" db="EMBL/GenBank/DDBJ databases">
        <title>Aquamicrobium defluvii Genome sequencing.</title>
        <authorList>
            <person name="Wang X."/>
        </authorList>
    </citation>
    <scope>NUCLEOTIDE SEQUENCE [LARGE SCALE GENOMIC DNA]</scope>
    <source>
        <strain evidence="6 7">W13Z1</strain>
    </source>
</reference>
<dbReference type="eggNOG" id="COG0583">
    <property type="taxonomic scope" value="Bacteria"/>
</dbReference>
<dbReference type="InterPro" id="IPR058163">
    <property type="entry name" value="LysR-type_TF_proteobact-type"/>
</dbReference>
<dbReference type="InterPro" id="IPR000847">
    <property type="entry name" value="LysR_HTH_N"/>
</dbReference>
<dbReference type="SUPFAM" id="SSF46785">
    <property type="entry name" value="Winged helix' DNA-binding domain"/>
    <property type="match status" value="1"/>
</dbReference>